<dbReference type="GO" id="GO:0004197">
    <property type="term" value="F:cysteine-type endopeptidase activity"/>
    <property type="evidence" value="ECO:0007669"/>
    <property type="project" value="InterPro"/>
</dbReference>
<dbReference type="Pfam" id="PF00656">
    <property type="entry name" value="Peptidase_C14"/>
    <property type="match status" value="1"/>
</dbReference>
<proteinExistence type="predicted"/>
<dbReference type="InterPro" id="IPR011189">
    <property type="entry name" value="UCP_caspase_lke"/>
</dbReference>
<dbReference type="InterPro" id="IPR011600">
    <property type="entry name" value="Pept_C14_caspase"/>
</dbReference>
<name>A0A1J0AED2_9CYAN</name>
<dbReference type="Gene3D" id="3.40.50.1460">
    <property type="match status" value="1"/>
</dbReference>
<dbReference type="PANTHER" id="PTHR48104">
    <property type="entry name" value="METACASPASE-4"/>
    <property type="match status" value="1"/>
</dbReference>
<dbReference type="SUPFAM" id="SSF52129">
    <property type="entry name" value="Caspase-like"/>
    <property type="match status" value="1"/>
</dbReference>
<dbReference type="PIRSF" id="PIRSF007398">
    <property type="entry name" value="Sll0148_caspase"/>
    <property type="match status" value="1"/>
</dbReference>
<evidence type="ECO:0000259" key="1">
    <source>
        <dbReference type="Pfam" id="PF00656"/>
    </source>
</evidence>
<dbReference type="GO" id="GO:0005737">
    <property type="term" value="C:cytoplasm"/>
    <property type="evidence" value="ECO:0007669"/>
    <property type="project" value="TreeGrafter"/>
</dbReference>
<evidence type="ECO:0000313" key="3">
    <source>
        <dbReference type="Proteomes" id="UP000180235"/>
    </source>
</evidence>
<protein>
    <submittedName>
        <fullName evidence="2">Peptidase C14, caspase catalytic subunit p20</fullName>
    </submittedName>
</protein>
<reference evidence="2 3" key="1">
    <citation type="submission" date="2016-10" db="EMBL/GenBank/DDBJ databases">
        <title>Description of Gloeomargarita lithophora gen. nov., sp. nov., a thylakoid-bearing basal-branching cyanobacterium with intracellular carbonates, and proposal for Gloeomargaritales ord. nov.</title>
        <authorList>
            <person name="Moreira D."/>
            <person name="Tavera R."/>
            <person name="Benzerara K."/>
            <person name="Skouri-Panet F."/>
            <person name="Couradeau E."/>
            <person name="Gerard E."/>
            <person name="Loussert C."/>
            <person name="Novelo E."/>
            <person name="Zivanovic Y."/>
            <person name="Lopez-Garcia P."/>
        </authorList>
    </citation>
    <scope>NUCLEOTIDE SEQUENCE [LARGE SCALE GENOMIC DNA]</scope>
    <source>
        <strain evidence="2 3">D10</strain>
    </source>
</reference>
<gene>
    <name evidence="2" type="ORF">GlitD10_1946</name>
</gene>
<evidence type="ECO:0000313" key="2">
    <source>
        <dbReference type="EMBL" id="APB34272.1"/>
    </source>
</evidence>
<dbReference type="PANTHER" id="PTHR48104:SF30">
    <property type="entry name" value="METACASPASE-1"/>
    <property type="match status" value="1"/>
</dbReference>
<dbReference type="RefSeq" id="WP_071454739.1">
    <property type="nucleotide sequence ID" value="NZ_CP017675.1"/>
</dbReference>
<dbReference type="KEGG" id="glt:GlitD10_1946"/>
<sequence length="607" mass="64639">MVYTRRSLLQTTLLTLGGTLWRAQRVLADPGSRKLALLIGINEYPNPAKTPALSGCGTDVWLQQELLCGRLGFDPGDVLTLTDAQATGAQIRQAFQEHLRQQVRAGDVVILHFSGYGSRATQAALLPRDGLMTPDGAEWIAEAEVLGWLRQLATDRIITVLDTGYDYPGSFACGNVRVRACPPVAAGDISPHPNLRPPGVLFRAARPGSLATEALWPGFSAGTLTYALTQTLWGTTPGPILVDVAAQIAQTVGVNQAPEMVGSPQSLPPAVGAAGRVVQVTSEGVDCVLAGLPPWILAALAPESQLETAQGVALAVRSRQGLLVKTTSPEPVPVGEWVRERVRVVPNSLSLTVALAAELERIERVDATSALGSLSYVNTVKVGEQSADCLLGRVTPTTYGLFSPGYDLFPGTEGEADEAVKAAIKRLTPRLQTLLAAKLLQLTDNLAATPLNLTVTLAQAQTPLLTQTTTPLLTQTAPPAANTLIIPELPPASPLTCQISHQESQPLFALWLSINPSQQITLHPPQVVPSQTPIELALNTPPTPGLTELRLLLCKSEWLASLPPEPLPLAQAILTHLHQASERPPSKDTYALRMDTWAGLSLIYRVA</sequence>
<feature type="domain" description="Peptidase C14 caspase" evidence="1">
    <location>
        <begin position="33"/>
        <end position="259"/>
    </location>
</feature>
<dbReference type="STRING" id="1188229.GlitD10_1946"/>
<dbReference type="OrthoDB" id="505527at2"/>
<dbReference type="GO" id="GO:0006508">
    <property type="term" value="P:proteolysis"/>
    <property type="evidence" value="ECO:0007669"/>
    <property type="project" value="InterPro"/>
</dbReference>
<dbReference type="EMBL" id="CP017675">
    <property type="protein sequence ID" value="APB34272.1"/>
    <property type="molecule type" value="Genomic_DNA"/>
</dbReference>
<accession>A0A1J0AED2</accession>
<organism evidence="2 3">
    <name type="scientific">Gloeomargarita lithophora Alchichica-D10</name>
    <dbReference type="NCBI Taxonomy" id="1188229"/>
    <lineage>
        <taxon>Bacteria</taxon>
        <taxon>Bacillati</taxon>
        <taxon>Cyanobacteriota</taxon>
        <taxon>Cyanophyceae</taxon>
        <taxon>Gloeomargaritales</taxon>
        <taxon>Gloeomargaritaceae</taxon>
        <taxon>Gloeomargarita</taxon>
    </lineage>
</organism>
<dbReference type="InterPro" id="IPR050452">
    <property type="entry name" value="Metacaspase"/>
</dbReference>
<dbReference type="Proteomes" id="UP000180235">
    <property type="component" value="Chromosome"/>
</dbReference>
<keyword evidence="3" id="KW-1185">Reference proteome</keyword>
<dbReference type="AlphaFoldDB" id="A0A1J0AED2"/>
<dbReference type="InterPro" id="IPR029030">
    <property type="entry name" value="Caspase-like_dom_sf"/>
</dbReference>